<sequence length="84" mass="9675">MSAREEELIAREMLEHPELLGIRLKEKRWAEVAALVRYAQRDVPKELAVTDPALYRTLREQVTRFFLRGGGALNLQKLEQLAAT</sequence>
<evidence type="ECO:0000313" key="2">
    <source>
        <dbReference type="Proteomes" id="UP000295662"/>
    </source>
</evidence>
<dbReference type="RefSeq" id="WP_133792908.1">
    <property type="nucleotide sequence ID" value="NZ_SOCA01000001.1"/>
</dbReference>
<protein>
    <submittedName>
        <fullName evidence="1">Uncharacterized protein</fullName>
    </submittedName>
</protein>
<gene>
    <name evidence="1" type="ORF">EI77_00218</name>
</gene>
<dbReference type="EMBL" id="SOCA01000001">
    <property type="protein sequence ID" value="TDU80917.1"/>
    <property type="molecule type" value="Genomic_DNA"/>
</dbReference>
<comment type="caution">
    <text evidence="1">The sequence shown here is derived from an EMBL/GenBank/DDBJ whole genome shotgun (WGS) entry which is preliminary data.</text>
</comment>
<keyword evidence="2" id="KW-1185">Reference proteome</keyword>
<name>A0A4R7SRW1_9BACT</name>
<organism evidence="1 2">
    <name type="scientific">Prosthecobacter fusiformis</name>
    <dbReference type="NCBI Taxonomy" id="48464"/>
    <lineage>
        <taxon>Bacteria</taxon>
        <taxon>Pseudomonadati</taxon>
        <taxon>Verrucomicrobiota</taxon>
        <taxon>Verrucomicrobiia</taxon>
        <taxon>Verrucomicrobiales</taxon>
        <taxon>Verrucomicrobiaceae</taxon>
        <taxon>Prosthecobacter</taxon>
    </lineage>
</organism>
<proteinExistence type="predicted"/>
<dbReference type="AlphaFoldDB" id="A0A4R7SRW1"/>
<accession>A0A4R7SRW1</accession>
<dbReference type="OrthoDB" id="200289at2"/>
<reference evidence="1 2" key="1">
    <citation type="submission" date="2019-03" db="EMBL/GenBank/DDBJ databases">
        <title>Genomic Encyclopedia of Archaeal and Bacterial Type Strains, Phase II (KMG-II): from individual species to whole genera.</title>
        <authorList>
            <person name="Goeker M."/>
        </authorList>
    </citation>
    <scope>NUCLEOTIDE SEQUENCE [LARGE SCALE GENOMIC DNA]</scope>
    <source>
        <strain evidence="1 2">ATCC 25309</strain>
    </source>
</reference>
<evidence type="ECO:0000313" key="1">
    <source>
        <dbReference type="EMBL" id="TDU80917.1"/>
    </source>
</evidence>
<dbReference type="Proteomes" id="UP000295662">
    <property type="component" value="Unassembled WGS sequence"/>
</dbReference>